<dbReference type="EMBL" id="MCGE01000007">
    <property type="protein sequence ID" value="ORZ19310.1"/>
    <property type="molecule type" value="Genomic_DNA"/>
</dbReference>
<keyword evidence="1" id="KW-0472">Membrane</keyword>
<evidence type="ECO:0000256" key="1">
    <source>
        <dbReference type="SAM" id="Phobius"/>
    </source>
</evidence>
<dbReference type="InterPro" id="IPR002123">
    <property type="entry name" value="Plipid/glycerol_acylTrfase"/>
</dbReference>
<dbReference type="OrthoDB" id="2427554at2759"/>
<name>A0A1X2IMQ6_9FUNG</name>
<dbReference type="GO" id="GO:0016287">
    <property type="term" value="F:glycerone-phosphate O-acyltransferase activity"/>
    <property type="evidence" value="ECO:0007669"/>
    <property type="project" value="TreeGrafter"/>
</dbReference>
<dbReference type="SMART" id="SM00563">
    <property type="entry name" value="PlsC"/>
    <property type="match status" value="1"/>
</dbReference>
<feature type="transmembrane region" description="Helical" evidence="1">
    <location>
        <begin position="448"/>
        <end position="469"/>
    </location>
</feature>
<evidence type="ECO:0000259" key="2">
    <source>
        <dbReference type="SMART" id="SM00563"/>
    </source>
</evidence>
<evidence type="ECO:0000313" key="4">
    <source>
        <dbReference type="Proteomes" id="UP000193560"/>
    </source>
</evidence>
<proteinExistence type="predicted"/>
<keyword evidence="1" id="KW-1133">Transmembrane helix</keyword>
<dbReference type="SUPFAM" id="SSF69593">
    <property type="entry name" value="Glycerol-3-phosphate (1)-acyltransferase"/>
    <property type="match status" value="1"/>
</dbReference>
<feature type="transmembrane region" description="Helical" evidence="1">
    <location>
        <begin position="481"/>
        <end position="499"/>
    </location>
</feature>
<keyword evidence="4" id="KW-1185">Reference proteome</keyword>
<sequence length="732" mass="82126">MIDPKKLTYDIALWFFNILADLFFREIRARGSHRIPTDAPTIFVVGPHANQFVDPIMVMRECKRQVSFLIAEKSMHERGIGFFARMINAIPVIRPQDLAVKGIGTLQLLDRKLEPLRIVGDGTRFLEQLEPKYQIVLPNKAGQAEVVQVLSDTELIIKKEFKDLKALALLSEGTPFKCIPHVDQDAVYRCVHDQLNQNKCITIFPEGGSHDRAELLPLKAGVTMMALGAMAKYPGLDVKIVPCGLNYFHAHRFRSRAVIEFGTPISIQSDLVEKYRNGGPEKREACGKLLDTIYDALKSVTVNAGSYETLMMIQAARRLYKPAHRKLHISQVVDLNRRFLIGYNLFKHEPQVEELHQRVLAYNQLLKYHGIRDHQVSKTDLGGKHTLVLLLKRCFILTLLTLCGFPGAVLNLPVIVVAKVISQKKAAVALKGSSVKIAGRDVLATWKLLVGLVLIPTLYGFYGFLVFLSMLQTSFELKWKVVVPLVSIVIISAMSYASLRFGEIGMDIARSLQPLLMALLDPESVQVLRQNRNKLSRDITDVINQYGPEAFPDFDADYISRTMPTAQHHLTSTSVSPTLSKSSSNFNLSAMRNRLPRLRSGFFQQATRMEWLDDKNIFNWGGNNSKSLKGTGNSQDSLDVVHEDGYFWTRFRSRSGSESSTPFRSRSNSFTMTSTDAAGLSMTSLSTTPAAVTTDSSTTLHDLTNKPTFKIQDMDEDEAYADDQGLELKKKK</sequence>
<dbReference type="Proteomes" id="UP000193560">
    <property type="component" value="Unassembled WGS sequence"/>
</dbReference>
<feature type="domain" description="Phospholipid/glycerol acyltransferase" evidence="2">
    <location>
        <begin position="42"/>
        <end position="248"/>
    </location>
</feature>
<gene>
    <name evidence="3" type="ORF">BCR42DRAFT_409557</name>
</gene>
<dbReference type="GO" id="GO:0004366">
    <property type="term" value="F:glycerol-3-phosphate O-acyltransferase activity"/>
    <property type="evidence" value="ECO:0007669"/>
    <property type="project" value="TreeGrafter"/>
</dbReference>
<evidence type="ECO:0000313" key="3">
    <source>
        <dbReference type="EMBL" id="ORZ19310.1"/>
    </source>
</evidence>
<comment type="caution">
    <text evidence="3">The sequence shown here is derived from an EMBL/GenBank/DDBJ whole genome shotgun (WGS) entry which is preliminary data.</text>
</comment>
<organism evidence="3 4">
    <name type="scientific">Absidia repens</name>
    <dbReference type="NCBI Taxonomy" id="90262"/>
    <lineage>
        <taxon>Eukaryota</taxon>
        <taxon>Fungi</taxon>
        <taxon>Fungi incertae sedis</taxon>
        <taxon>Mucoromycota</taxon>
        <taxon>Mucoromycotina</taxon>
        <taxon>Mucoromycetes</taxon>
        <taxon>Mucorales</taxon>
        <taxon>Cunninghamellaceae</taxon>
        <taxon>Absidia</taxon>
    </lineage>
</organism>
<dbReference type="GO" id="GO:0008654">
    <property type="term" value="P:phospholipid biosynthetic process"/>
    <property type="evidence" value="ECO:0007669"/>
    <property type="project" value="TreeGrafter"/>
</dbReference>
<dbReference type="PANTHER" id="PTHR31605:SF0">
    <property type="entry name" value="GLYCEROL-3-PHOSPHATE O-ACYLTRANSFERASE 1"/>
    <property type="match status" value="1"/>
</dbReference>
<reference evidence="3 4" key="1">
    <citation type="submission" date="2016-07" db="EMBL/GenBank/DDBJ databases">
        <title>Pervasive Adenine N6-methylation of Active Genes in Fungi.</title>
        <authorList>
            <consortium name="DOE Joint Genome Institute"/>
            <person name="Mondo S.J."/>
            <person name="Dannebaum R.O."/>
            <person name="Kuo R.C."/>
            <person name="Labutti K."/>
            <person name="Haridas S."/>
            <person name="Kuo A."/>
            <person name="Salamov A."/>
            <person name="Ahrendt S.R."/>
            <person name="Lipzen A."/>
            <person name="Sullivan W."/>
            <person name="Andreopoulos W.B."/>
            <person name="Clum A."/>
            <person name="Lindquist E."/>
            <person name="Daum C."/>
            <person name="Ramamoorthy G.K."/>
            <person name="Gryganskyi A."/>
            <person name="Culley D."/>
            <person name="Magnuson J.K."/>
            <person name="James T.Y."/>
            <person name="O'Malley M.A."/>
            <person name="Stajich J.E."/>
            <person name="Spatafora J.W."/>
            <person name="Visel A."/>
            <person name="Grigoriev I.V."/>
        </authorList>
    </citation>
    <scope>NUCLEOTIDE SEQUENCE [LARGE SCALE GENOMIC DNA]</scope>
    <source>
        <strain evidence="3 4">NRRL 1336</strain>
    </source>
</reference>
<dbReference type="Pfam" id="PF01553">
    <property type="entry name" value="Acyltransferase"/>
    <property type="match status" value="1"/>
</dbReference>
<dbReference type="AlphaFoldDB" id="A0A1X2IMQ6"/>
<feature type="transmembrane region" description="Helical" evidence="1">
    <location>
        <begin position="394"/>
        <end position="416"/>
    </location>
</feature>
<dbReference type="CDD" id="cd07992">
    <property type="entry name" value="LPLAT_AAK14816-like"/>
    <property type="match status" value="1"/>
</dbReference>
<dbReference type="PANTHER" id="PTHR31605">
    <property type="entry name" value="GLYCEROL-3-PHOSPHATE O-ACYLTRANSFERASE 1"/>
    <property type="match status" value="1"/>
</dbReference>
<dbReference type="InterPro" id="IPR052744">
    <property type="entry name" value="GPAT/DAPAT"/>
</dbReference>
<accession>A0A1X2IMQ6</accession>
<protein>
    <recommendedName>
        <fullName evidence="2">Phospholipid/glycerol acyltransferase domain-containing protein</fullName>
    </recommendedName>
</protein>
<keyword evidence="1" id="KW-0812">Transmembrane</keyword>
<dbReference type="STRING" id="90262.A0A1X2IMQ6"/>